<dbReference type="CDD" id="cd00082">
    <property type="entry name" value="HisKA"/>
    <property type="match status" value="1"/>
</dbReference>
<dbReference type="InterPro" id="IPR011006">
    <property type="entry name" value="CheY-like_superfamily"/>
</dbReference>
<feature type="domain" description="PAC" evidence="15">
    <location>
        <begin position="521"/>
        <end position="574"/>
    </location>
</feature>
<dbReference type="SUPFAM" id="SSF55874">
    <property type="entry name" value="ATPase domain of HSP90 chaperone/DNA topoisomerase II/histidine kinase"/>
    <property type="match status" value="1"/>
</dbReference>
<dbReference type="CDD" id="cd16922">
    <property type="entry name" value="HATPase_EvgS-ArcB-TorS-like"/>
    <property type="match status" value="1"/>
</dbReference>
<evidence type="ECO:0000256" key="8">
    <source>
        <dbReference type="ARBA" id="ARBA00023012"/>
    </source>
</evidence>
<keyword evidence="7" id="KW-0067">ATP-binding</keyword>
<evidence type="ECO:0000256" key="2">
    <source>
        <dbReference type="ARBA" id="ARBA00012438"/>
    </source>
</evidence>
<evidence type="ECO:0000313" key="17">
    <source>
        <dbReference type="Proteomes" id="UP000428328"/>
    </source>
</evidence>
<dbReference type="PANTHER" id="PTHR45339">
    <property type="entry name" value="HYBRID SIGNAL TRANSDUCTION HISTIDINE KINASE J"/>
    <property type="match status" value="1"/>
</dbReference>
<keyword evidence="5" id="KW-0547">Nucleotide-binding</keyword>
<dbReference type="Gene3D" id="3.30.565.10">
    <property type="entry name" value="Histidine kinase-like ATPase, C-terminal domain"/>
    <property type="match status" value="1"/>
</dbReference>
<keyword evidence="3 11" id="KW-0597">Phosphoprotein</keyword>
<dbReference type="PROSITE" id="PS50110">
    <property type="entry name" value="RESPONSE_REGULATORY"/>
    <property type="match status" value="1"/>
</dbReference>
<dbReference type="SUPFAM" id="SSF52172">
    <property type="entry name" value="CheY-like"/>
    <property type="match status" value="1"/>
</dbReference>
<dbReference type="CDD" id="cd17546">
    <property type="entry name" value="REC_hyHK_CKI1_RcsC-like"/>
    <property type="match status" value="1"/>
</dbReference>
<dbReference type="Gene3D" id="3.40.50.2300">
    <property type="match status" value="1"/>
</dbReference>
<feature type="domain" description="Histidine kinase" evidence="12">
    <location>
        <begin position="748"/>
        <end position="970"/>
    </location>
</feature>
<evidence type="ECO:0000259" key="14">
    <source>
        <dbReference type="PROSITE" id="PS50112"/>
    </source>
</evidence>
<dbReference type="Pfam" id="PF13426">
    <property type="entry name" value="PAS_9"/>
    <property type="match status" value="1"/>
</dbReference>
<dbReference type="InterPro" id="IPR013655">
    <property type="entry name" value="PAS_fold_3"/>
</dbReference>
<dbReference type="EMBL" id="CP046400">
    <property type="protein sequence ID" value="QGY38709.1"/>
    <property type="molecule type" value="Genomic_DNA"/>
</dbReference>
<protein>
    <recommendedName>
        <fullName evidence="10">Sensory/regulatory protein RpfC</fullName>
        <ecNumber evidence="2">2.7.13.3</ecNumber>
    </recommendedName>
</protein>
<dbReference type="InterPro" id="IPR001789">
    <property type="entry name" value="Sig_transdc_resp-reg_receiver"/>
</dbReference>
<dbReference type="Pfam" id="PF00512">
    <property type="entry name" value="HisKA"/>
    <property type="match status" value="1"/>
</dbReference>
<dbReference type="InterPro" id="IPR001638">
    <property type="entry name" value="Solute-binding_3/MltF_N"/>
</dbReference>
<dbReference type="SMART" id="SM00387">
    <property type="entry name" value="HATPase_c"/>
    <property type="match status" value="1"/>
</dbReference>
<dbReference type="NCBIfam" id="TIGR00229">
    <property type="entry name" value="sensory_box"/>
    <property type="match status" value="2"/>
</dbReference>
<dbReference type="SMART" id="SM00062">
    <property type="entry name" value="PBPb"/>
    <property type="match status" value="1"/>
</dbReference>
<dbReference type="PANTHER" id="PTHR45339:SF1">
    <property type="entry name" value="HYBRID SIGNAL TRANSDUCTION HISTIDINE KINASE J"/>
    <property type="match status" value="1"/>
</dbReference>
<dbReference type="InterPro" id="IPR000700">
    <property type="entry name" value="PAS-assoc_C"/>
</dbReference>
<evidence type="ECO:0000256" key="10">
    <source>
        <dbReference type="ARBA" id="ARBA00068150"/>
    </source>
</evidence>
<dbReference type="Pfam" id="PF02518">
    <property type="entry name" value="HATPase_c"/>
    <property type="match status" value="1"/>
</dbReference>
<dbReference type="InterPro" id="IPR035965">
    <property type="entry name" value="PAS-like_dom_sf"/>
</dbReference>
<organism evidence="16 17">
    <name type="scientific">Pseudodesulfovibrio cashew</name>
    <dbReference type="NCBI Taxonomy" id="2678688"/>
    <lineage>
        <taxon>Bacteria</taxon>
        <taxon>Pseudomonadati</taxon>
        <taxon>Thermodesulfobacteriota</taxon>
        <taxon>Desulfovibrionia</taxon>
        <taxon>Desulfovibrionales</taxon>
        <taxon>Desulfovibrionaceae</taxon>
    </lineage>
</organism>
<dbReference type="FunFam" id="3.30.565.10:FF:000010">
    <property type="entry name" value="Sensor histidine kinase RcsC"/>
    <property type="match status" value="1"/>
</dbReference>
<keyword evidence="17" id="KW-1185">Reference proteome</keyword>
<dbReference type="EC" id="2.7.13.3" evidence="2"/>
<evidence type="ECO:0000256" key="3">
    <source>
        <dbReference type="ARBA" id="ARBA00022553"/>
    </source>
</evidence>
<evidence type="ECO:0000256" key="1">
    <source>
        <dbReference type="ARBA" id="ARBA00000085"/>
    </source>
</evidence>
<evidence type="ECO:0000259" key="12">
    <source>
        <dbReference type="PROSITE" id="PS50109"/>
    </source>
</evidence>
<dbReference type="InterPro" id="IPR003661">
    <property type="entry name" value="HisK_dim/P_dom"/>
</dbReference>
<keyword evidence="8" id="KW-0902">Two-component regulatory system</keyword>
<dbReference type="SMART" id="SM00086">
    <property type="entry name" value="PAC"/>
    <property type="match status" value="2"/>
</dbReference>
<keyword evidence="6" id="KW-0418">Kinase</keyword>
<dbReference type="Gene3D" id="2.10.70.100">
    <property type="match status" value="1"/>
</dbReference>
<sequence length="1121" mass="124296">MRGVSFPPGCEGESGLYKFLALLITLSCLVHGPAWADAPLRGGYFENDPVSFTDSASDPDGLAVAVVRLLAGRLDRDLELVQGTQDQCLERLVSGDIDFIVALPFSYDHPALRYTTNSLVANWAAIYTHSLHVDNLRDLQGKRIAYKNGDDSTGVFKTLAAGLGVSFTLVRYESYADVFSAVEDGDVDAGILNRLYGHRYSWKYDVIPSTLLFNPVSFRIAVSSNGDDRLLYSLDQGLEALKRDKASPYHDVINYWLSSEEGEAWWQSYYLWGGLGFVLLQVCAVIWVKRRLMATTSKADLQEEALKVETKVRKQAQVALWESVERHRAMFTDNRLPQMLVDSPTFRIIEVNPAAEEFYGFPPGRLLTLGLQDVSVGSLSSTHSLIRKVELGRGQVVTRHRVADGSVADVELFISSLYIHEQKHHLVTVVDISERVAAEKARQESEERLDLAVKGGDLAFWDWDVENNVMIYNDHYAEMLGYGREQMGRSPDELLARVHPDDRDRVQKDLQNCLHGSEGVLVSKFRTRTRSGELRWLTSRGKVSQRTRDGKPLRVTGIAYDITERKQTQDRLTSINDCTLGFGPEPDLNIASLTKLAGRELGGCAAFYNRAWMDGVTRHSAWGDAATEAAEADAVSLAHELIKRNVKGLFLLNNLKSSRYVDMAPEVAAQGVETYLGQIIWVKGQPAGVLCVLFRDNYVPSGNDEHLFGIVAAAIMVEEERSQADMELIAAKETAESANRAKSEFLANMSHEIRTPLNGIFGMLQLMSETDLDETQQDFVSTALTSGRSLLRVINDVLDFSKMEAGMLVLVDEPFDLRQVLRGVLDNFTVQAAERNVSVGVEVDASVPSFMRGDAARIRQILFNLVGNGVKFTNGGEVVVETWARPLETRPEILRLYITVSDTGIGIPDDMIDSIFEAFSQVDGSYTRRYGGTGLGLGIVKRLVGLMNGSIMVESSEKGTSIHLYLDVAEAPEQRLAETNAVPRSVQIDPMRILLAEDERINRMSVRILLERLGHTVTEAEDGRQALELLKFNDFDAVLMDIQMPNMDGLTAIRLIRENASLGDKANIPVIALTAHAMKGDKEKFLQAGMTDYLAKPVEFVDLVSVLTSVASRSDGGERDS</sequence>
<dbReference type="Gene3D" id="3.30.450.20">
    <property type="entry name" value="PAS domain"/>
    <property type="match status" value="2"/>
</dbReference>
<dbReference type="Gene3D" id="3.40.190.10">
    <property type="entry name" value="Periplasmic binding protein-like II"/>
    <property type="match status" value="2"/>
</dbReference>
<dbReference type="SMART" id="SM00091">
    <property type="entry name" value="PAS"/>
    <property type="match status" value="2"/>
</dbReference>
<dbReference type="PROSITE" id="PS50109">
    <property type="entry name" value="HIS_KIN"/>
    <property type="match status" value="1"/>
</dbReference>
<evidence type="ECO:0000259" key="13">
    <source>
        <dbReference type="PROSITE" id="PS50110"/>
    </source>
</evidence>
<dbReference type="KEGG" id="psel:GM415_00660"/>
<dbReference type="FunFam" id="1.10.287.130:FF:000002">
    <property type="entry name" value="Two-component osmosensing histidine kinase"/>
    <property type="match status" value="1"/>
</dbReference>
<dbReference type="InterPro" id="IPR005467">
    <property type="entry name" value="His_kinase_dom"/>
</dbReference>
<dbReference type="Pfam" id="PF00072">
    <property type="entry name" value="Response_reg"/>
    <property type="match status" value="1"/>
</dbReference>
<comment type="catalytic activity">
    <reaction evidence="1">
        <text>ATP + protein L-histidine = ADP + protein N-phospho-L-histidine.</text>
        <dbReference type="EC" id="2.7.13.3"/>
    </reaction>
</comment>
<proteinExistence type="predicted"/>
<dbReference type="PROSITE" id="PS50113">
    <property type="entry name" value="PAC"/>
    <property type="match status" value="1"/>
</dbReference>
<evidence type="ECO:0000313" key="16">
    <source>
        <dbReference type="EMBL" id="QGY38709.1"/>
    </source>
</evidence>
<dbReference type="PROSITE" id="PS50112">
    <property type="entry name" value="PAS"/>
    <property type="match status" value="1"/>
</dbReference>
<evidence type="ECO:0000256" key="6">
    <source>
        <dbReference type="ARBA" id="ARBA00022777"/>
    </source>
</evidence>
<dbReference type="Gene3D" id="1.10.287.130">
    <property type="match status" value="1"/>
</dbReference>
<comment type="subunit">
    <text evidence="9">At low DSF concentrations, interacts with RpfF.</text>
</comment>
<dbReference type="SUPFAM" id="SSF53850">
    <property type="entry name" value="Periplasmic binding protein-like II"/>
    <property type="match status" value="1"/>
</dbReference>
<dbReference type="InterPro" id="IPR000014">
    <property type="entry name" value="PAS"/>
</dbReference>
<accession>A0A6I6JC52</accession>
<name>A0A6I6JC52_9BACT</name>
<feature type="modified residue" description="4-aspartylphosphate" evidence="11">
    <location>
        <position position="1041"/>
    </location>
</feature>
<dbReference type="InterPro" id="IPR036890">
    <property type="entry name" value="HATPase_C_sf"/>
</dbReference>
<dbReference type="InterPro" id="IPR036097">
    <property type="entry name" value="HisK_dim/P_sf"/>
</dbReference>
<dbReference type="GO" id="GO:0005524">
    <property type="term" value="F:ATP binding"/>
    <property type="evidence" value="ECO:0007669"/>
    <property type="project" value="UniProtKB-KW"/>
</dbReference>
<dbReference type="SUPFAM" id="SSF47384">
    <property type="entry name" value="Homodimeric domain of signal transducing histidine kinase"/>
    <property type="match status" value="1"/>
</dbReference>
<evidence type="ECO:0000256" key="9">
    <source>
        <dbReference type="ARBA" id="ARBA00064003"/>
    </source>
</evidence>
<dbReference type="CDD" id="cd00130">
    <property type="entry name" value="PAS"/>
    <property type="match status" value="2"/>
</dbReference>
<gene>
    <name evidence="16" type="ORF">GM415_00660</name>
</gene>
<keyword evidence="4" id="KW-0808">Transferase</keyword>
<evidence type="ECO:0000259" key="15">
    <source>
        <dbReference type="PROSITE" id="PS50113"/>
    </source>
</evidence>
<dbReference type="SMART" id="SM00388">
    <property type="entry name" value="HisKA"/>
    <property type="match status" value="1"/>
</dbReference>
<evidence type="ECO:0000256" key="7">
    <source>
        <dbReference type="ARBA" id="ARBA00022840"/>
    </source>
</evidence>
<dbReference type="SMART" id="SM00448">
    <property type="entry name" value="REC"/>
    <property type="match status" value="1"/>
</dbReference>
<dbReference type="AlphaFoldDB" id="A0A6I6JC52"/>
<dbReference type="InterPro" id="IPR003594">
    <property type="entry name" value="HATPase_dom"/>
</dbReference>
<evidence type="ECO:0000256" key="4">
    <source>
        <dbReference type="ARBA" id="ARBA00022679"/>
    </source>
</evidence>
<dbReference type="Pfam" id="PF08447">
    <property type="entry name" value="PAS_3"/>
    <property type="match status" value="1"/>
</dbReference>
<dbReference type="PRINTS" id="PR00344">
    <property type="entry name" value="BCTRLSENSOR"/>
</dbReference>
<reference evidence="16 17" key="1">
    <citation type="submission" date="2019-11" db="EMBL/GenBank/DDBJ databases">
        <authorList>
            <person name="Zheng R.K."/>
            <person name="Sun C.M."/>
        </authorList>
    </citation>
    <scope>NUCLEOTIDE SEQUENCE [LARGE SCALE GENOMIC DNA]</scope>
    <source>
        <strain evidence="16 17">SRB007</strain>
    </source>
</reference>
<dbReference type="InterPro" id="IPR001610">
    <property type="entry name" value="PAC"/>
</dbReference>
<dbReference type="InterPro" id="IPR004358">
    <property type="entry name" value="Sig_transdc_His_kin-like_C"/>
</dbReference>
<feature type="domain" description="Response regulatory" evidence="13">
    <location>
        <begin position="992"/>
        <end position="1111"/>
    </location>
</feature>
<evidence type="ECO:0000256" key="5">
    <source>
        <dbReference type="ARBA" id="ARBA00022741"/>
    </source>
</evidence>
<dbReference type="SUPFAM" id="SSF55785">
    <property type="entry name" value="PYP-like sensor domain (PAS domain)"/>
    <property type="match status" value="2"/>
</dbReference>
<dbReference type="Proteomes" id="UP000428328">
    <property type="component" value="Chromosome"/>
</dbReference>
<dbReference type="GO" id="GO:0000155">
    <property type="term" value="F:phosphorelay sensor kinase activity"/>
    <property type="evidence" value="ECO:0007669"/>
    <property type="project" value="InterPro"/>
</dbReference>
<feature type="domain" description="PAS" evidence="14">
    <location>
        <begin position="445"/>
        <end position="517"/>
    </location>
</feature>
<evidence type="ECO:0000256" key="11">
    <source>
        <dbReference type="PROSITE-ProRule" id="PRU00169"/>
    </source>
</evidence>